<dbReference type="RefSeq" id="WP_262096401.1">
    <property type="nucleotide sequence ID" value="NZ_JAOEGN010000009.1"/>
</dbReference>
<evidence type="ECO:0000313" key="2">
    <source>
        <dbReference type="EMBL" id="MCU0105133.1"/>
    </source>
</evidence>
<dbReference type="EMBL" id="JAOEGN010000009">
    <property type="protein sequence ID" value="MCU0105133.1"/>
    <property type="molecule type" value="Genomic_DNA"/>
</dbReference>
<feature type="transmembrane region" description="Helical" evidence="1">
    <location>
        <begin position="47"/>
        <end position="67"/>
    </location>
</feature>
<evidence type="ECO:0000313" key="3">
    <source>
        <dbReference type="Proteomes" id="UP001209076"/>
    </source>
</evidence>
<accession>A0ABT2PVZ8</accession>
<comment type="caution">
    <text evidence="2">The sequence shown here is derived from an EMBL/GenBank/DDBJ whole genome shotgun (WGS) entry which is preliminary data.</text>
</comment>
<protein>
    <recommendedName>
        <fullName evidence="4">DUF304 domain-containing protein</fullName>
    </recommendedName>
</protein>
<keyword evidence="1" id="KW-0472">Membrane</keyword>
<keyword evidence="1" id="KW-0812">Transmembrane</keyword>
<keyword evidence="3" id="KW-1185">Reference proteome</keyword>
<sequence length="157" mass="17664">MFKIDTNFKQACLKEIHRGLSFILALVLLLILVSVGLVLNAPKLGQVIVTVLSILSSTVILILIYLIDYNKLKPLRLMRKFVSRHPLPEQGQLMTIEHISKGFITFNQLQFYPIQVSISGQSNKFYVLSAVQIEDIPIGIPILGFVTDRYLMGVTHA</sequence>
<proteinExistence type="predicted"/>
<evidence type="ECO:0000256" key="1">
    <source>
        <dbReference type="SAM" id="Phobius"/>
    </source>
</evidence>
<name>A0ABT2PVZ8_9MOLU</name>
<organism evidence="2 3">
    <name type="scientific">Paracholeplasma vituli</name>
    <dbReference type="NCBI Taxonomy" id="69473"/>
    <lineage>
        <taxon>Bacteria</taxon>
        <taxon>Bacillati</taxon>
        <taxon>Mycoplasmatota</taxon>
        <taxon>Mollicutes</taxon>
        <taxon>Acholeplasmatales</taxon>
        <taxon>Acholeplasmataceae</taxon>
        <taxon>Paracholeplasma</taxon>
    </lineage>
</organism>
<dbReference type="Proteomes" id="UP001209076">
    <property type="component" value="Unassembled WGS sequence"/>
</dbReference>
<keyword evidence="1" id="KW-1133">Transmembrane helix</keyword>
<evidence type="ECO:0008006" key="4">
    <source>
        <dbReference type="Google" id="ProtNLM"/>
    </source>
</evidence>
<reference evidence="3" key="1">
    <citation type="submission" date="2023-07" db="EMBL/GenBank/DDBJ databases">
        <title>Novel Mycoplasma species identified in domestic and wild animals.</title>
        <authorList>
            <person name="Volokhov D.V."/>
            <person name="Furtak V.A."/>
            <person name="Zagorodnyaya T.A."/>
        </authorList>
    </citation>
    <scope>NUCLEOTIDE SEQUENCE [LARGE SCALE GENOMIC DNA]</scope>
    <source>
        <strain evidence="3">92-19</strain>
    </source>
</reference>
<feature type="transmembrane region" description="Helical" evidence="1">
    <location>
        <begin position="20"/>
        <end position="41"/>
    </location>
</feature>
<gene>
    <name evidence="2" type="ORF">N7603_05635</name>
</gene>